<gene>
    <name evidence="1" type="ORF">BDY19DRAFT_994392</name>
</gene>
<sequence length="692" mass="74017">MPPTSTPTQHLQRDTSSIQSQATLNNPPSTQNSPRYVLPLIIGLSSSFVLLSLLLLVILKQRFRQNRTSNAVNRLNVDVSVDIYTAKSEGEVTDIALSPNNEKLLNSGSFSEFYLCMPSPATRPGDKVEVERSSYINASDFSLGEMLGLMDVDFFSRSTVRFPRFSCSEKPEHSSDVSPARCCQEGEDSPPSPIQELRSTIAATQPSTSFCLSEDRKPDVLDHTRPSGARKFSSSGELIPLSGLGPNVSSTIDGGRTAKSARLAVASKDCENPKCFILDEAVIPNDHLRASSATLDKRPISTASSLLPVIPISSPLILASLAPLRLDGTPTSLGSMDVGISWPDDSPILSVELNIDNVDGDDTLVSHDACSNLKLKSSLSSRVVLSTPSNYAPKVTPQICVQLASTPSQDSLSRLRVSTPSTNLLAQSAPALLPSAWYEPSTAIPPIRTIARVLQPLFEDMEDVSLSSTAPSASLDPSMNLEPRNSVSSLLSAFAFPLMDTLQSQPQCGPITTNLLNVNVAHSETKSSNGFLASGSFSSQPTYLSPYRRSRSRTFSTSRSNCLSLSPSIRQVSIRPSAPTPGSLLSRLSLQSPSPSLRSISTGLRSSDTPSVFLSGSPFRRPRAPTPGSVLSRASESLDTFNNELPSSPVLAPSLTPSSRRDSIRSRSFAGISPYSRPHAPTPGSVVSLCIS</sequence>
<protein>
    <submittedName>
        <fullName evidence="1">Uncharacterized protein</fullName>
    </submittedName>
</protein>
<evidence type="ECO:0000313" key="1">
    <source>
        <dbReference type="EMBL" id="KAI0087969.1"/>
    </source>
</evidence>
<dbReference type="EMBL" id="MU274915">
    <property type="protein sequence ID" value="KAI0087969.1"/>
    <property type="molecule type" value="Genomic_DNA"/>
</dbReference>
<organism evidence="1 2">
    <name type="scientific">Irpex rosettiformis</name>
    <dbReference type="NCBI Taxonomy" id="378272"/>
    <lineage>
        <taxon>Eukaryota</taxon>
        <taxon>Fungi</taxon>
        <taxon>Dikarya</taxon>
        <taxon>Basidiomycota</taxon>
        <taxon>Agaricomycotina</taxon>
        <taxon>Agaricomycetes</taxon>
        <taxon>Polyporales</taxon>
        <taxon>Irpicaceae</taxon>
        <taxon>Irpex</taxon>
    </lineage>
</organism>
<comment type="caution">
    <text evidence="1">The sequence shown here is derived from an EMBL/GenBank/DDBJ whole genome shotgun (WGS) entry which is preliminary data.</text>
</comment>
<name>A0ACB8U1L4_9APHY</name>
<dbReference type="Proteomes" id="UP001055072">
    <property type="component" value="Unassembled WGS sequence"/>
</dbReference>
<evidence type="ECO:0000313" key="2">
    <source>
        <dbReference type="Proteomes" id="UP001055072"/>
    </source>
</evidence>
<proteinExistence type="predicted"/>
<reference evidence="1" key="1">
    <citation type="journal article" date="2021" name="Environ. Microbiol.">
        <title>Gene family expansions and transcriptome signatures uncover fungal adaptations to wood decay.</title>
        <authorList>
            <person name="Hage H."/>
            <person name="Miyauchi S."/>
            <person name="Viragh M."/>
            <person name="Drula E."/>
            <person name="Min B."/>
            <person name="Chaduli D."/>
            <person name="Navarro D."/>
            <person name="Favel A."/>
            <person name="Norest M."/>
            <person name="Lesage-Meessen L."/>
            <person name="Balint B."/>
            <person name="Merenyi Z."/>
            <person name="de Eugenio L."/>
            <person name="Morin E."/>
            <person name="Martinez A.T."/>
            <person name="Baldrian P."/>
            <person name="Stursova M."/>
            <person name="Martinez M.J."/>
            <person name="Novotny C."/>
            <person name="Magnuson J.K."/>
            <person name="Spatafora J.W."/>
            <person name="Maurice S."/>
            <person name="Pangilinan J."/>
            <person name="Andreopoulos W."/>
            <person name="LaButti K."/>
            <person name="Hundley H."/>
            <person name="Na H."/>
            <person name="Kuo A."/>
            <person name="Barry K."/>
            <person name="Lipzen A."/>
            <person name="Henrissat B."/>
            <person name="Riley R."/>
            <person name="Ahrendt S."/>
            <person name="Nagy L.G."/>
            <person name="Grigoriev I.V."/>
            <person name="Martin F."/>
            <person name="Rosso M.N."/>
        </authorList>
    </citation>
    <scope>NUCLEOTIDE SEQUENCE</scope>
    <source>
        <strain evidence="1">CBS 384.51</strain>
    </source>
</reference>
<accession>A0ACB8U1L4</accession>
<keyword evidence="2" id="KW-1185">Reference proteome</keyword>